<organism evidence="1 2">
    <name type="scientific">Rhodocyclus tenuis</name>
    <name type="common">Rhodospirillum tenue</name>
    <dbReference type="NCBI Taxonomy" id="1066"/>
    <lineage>
        <taxon>Bacteria</taxon>
        <taxon>Pseudomonadati</taxon>
        <taxon>Pseudomonadota</taxon>
        <taxon>Betaproteobacteria</taxon>
        <taxon>Rhodocyclales</taxon>
        <taxon>Rhodocyclaceae</taxon>
        <taxon>Rhodocyclus</taxon>
    </lineage>
</organism>
<dbReference type="EMBL" id="WIXJ01000001">
    <property type="protein sequence ID" value="MQY50179.1"/>
    <property type="molecule type" value="Genomic_DNA"/>
</dbReference>
<reference evidence="1 2" key="1">
    <citation type="submission" date="2019-10" db="EMBL/GenBank/DDBJ databases">
        <title>Whole-genome sequence of the purple nonsulfur photosynthetic bacterium Rhodocyclus tenuis.</title>
        <authorList>
            <person name="Kyndt J.A."/>
            <person name="Meyer T.E."/>
        </authorList>
    </citation>
    <scope>NUCLEOTIDE SEQUENCE [LARGE SCALE GENOMIC DNA]</scope>
    <source>
        <strain evidence="1 2">DSM 110</strain>
    </source>
</reference>
<comment type="caution">
    <text evidence="1">The sequence shown here is derived from an EMBL/GenBank/DDBJ whole genome shotgun (WGS) entry which is preliminary data.</text>
</comment>
<dbReference type="Pfam" id="PF06528">
    <property type="entry name" value="Phage_P2_GpE"/>
    <property type="match status" value="1"/>
</dbReference>
<protein>
    <submittedName>
        <fullName evidence="1">GpE family phage tail protein</fullName>
    </submittedName>
</protein>
<sequence>MGDIAVTFHFQPSELWEMSVDEFTFWHAQAVRVNRRDEG</sequence>
<gene>
    <name evidence="1" type="ORF">GHK24_00070</name>
</gene>
<evidence type="ECO:0000313" key="1">
    <source>
        <dbReference type="EMBL" id="MQY50179.1"/>
    </source>
</evidence>
<dbReference type="OrthoDB" id="8566531at2"/>
<evidence type="ECO:0000313" key="2">
    <source>
        <dbReference type="Proteomes" id="UP000480275"/>
    </source>
</evidence>
<accession>A0A6L5JSK3</accession>
<dbReference type="AlphaFoldDB" id="A0A6L5JSK3"/>
<dbReference type="Proteomes" id="UP000480275">
    <property type="component" value="Unassembled WGS sequence"/>
</dbReference>
<name>A0A6L5JSK3_RHOTE</name>
<proteinExistence type="predicted"/>
<dbReference type="InterPro" id="IPR009493">
    <property type="entry name" value="P2_GpE"/>
</dbReference>